<dbReference type="Proteomes" id="UP000237983">
    <property type="component" value="Unassembled WGS sequence"/>
</dbReference>
<keyword evidence="1" id="KW-0472">Membrane</keyword>
<dbReference type="EMBL" id="PVTL01000006">
    <property type="protein sequence ID" value="PRY67698.1"/>
    <property type="molecule type" value="Genomic_DNA"/>
</dbReference>
<feature type="transmembrane region" description="Helical" evidence="1">
    <location>
        <begin position="31"/>
        <end position="49"/>
    </location>
</feature>
<reference evidence="2 3" key="1">
    <citation type="submission" date="2018-03" db="EMBL/GenBank/DDBJ databases">
        <title>Genomic Encyclopedia of Type Strains, Phase III (KMG-III): the genomes of soil and plant-associated and newly described type strains.</title>
        <authorList>
            <person name="Whitman W."/>
        </authorList>
    </citation>
    <scope>NUCLEOTIDE SEQUENCE [LARGE SCALE GENOMIC DNA]</scope>
    <source>
        <strain evidence="2 3">CGMCC 1.12484</strain>
    </source>
</reference>
<keyword evidence="1" id="KW-1133">Transmembrane helix</keyword>
<sequence>MLRSIAGVTGLCRSANGPGILRCGYAQAMEWVWSLIGIVVTVVLALIAISQSRKYQNRPDLFVTWDRIGLAGGIELKTFASFTIPYMTLTIENHGTAPARLVDLTTTSVVIGTTQETSDGVRPYQQKSVVAVNEPWAVRIPLYKIHESFDHPIEILDPVLMRPTVTLRWKREHGKGMARKVIRLDGDWLTRYADHLRASGN</sequence>
<keyword evidence="3" id="KW-1185">Reference proteome</keyword>
<dbReference type="AlphaFoldDB" id="A0A2T0VCA5"/>
<gene>
    <name evidence="2" type="ORF">B0I08_106306</name>
</gene>
<evidence type="ECO:0000313" key="2">
    <source>
        <dbReference type="EMBL" id="PRY67698.1"/>
    </source>
</evidence>
<comment type="caution">
    <text evidence="2">The sequence shown here is derived from an EMBL/GenBank/DDBJ whole genome shotgun (WGS) entry which is preliminary data.</text>
</comment>
<accession>A0A2T0VCA5</accession>
<organism evidence="2 3">
    <name type="scientific">Glaciihabitans tibetensis</name>
    <dbReference type="NCBI Taxonomy" id="1266600"/>
    <lineage>
        <taxon>Bacteria</taxon>
        <taxon>Bacillati</taxon>
        <taxon>Actinomycetota</taxon>
        <taxon>Actinomycetes</taxon>
        <taxon>Micrococcales</taxon>
        <taxon>Microbacteriaceae</taxon>
        <taxon>Glaciihabitans</taxon>
    </lineage>
</organism>
<keyword evidence="1" id="KW-0812">Transmembrane</keyword>
<proteinExistence type="predicted"/>
<evidence type="ECO:0000313" key="3">
    <source>
        <dbReference type="Proteomes" id="UP000237983"/>
    </source>
</evidence>
<name>A0A2T0VCA5_9MICO</name>
<protein>
    <submittedName>
        <fullName evidence="2">Uncharacterized protein</fullName>
    </submittedName>
</protein>
<evidence type="ECO:0000256" key="1">
    <source>
        <dbReference type="SAM" id="Phobius"/>
    </source>
</evidence>